<proteinExistence type="predicted"/>
<keyword evidence="2" id="KW-1185">Reference proteome</keyword>
<reference evidence="1" key="1">
    <citation type="submission" date="2022-10" db="EMBL/GenBank/DDBJ databases">
        <title>Genome Sequence of Xylaria curta.</title>
        <authorList>
            <person name="Buettner E."/>
        </authorList>
    </citation>
    <scope>NUCLEOTIDE SEQUENCE</scope>
    <source>
        <strain evidence="1">Babe10</strain>
    </source>
</reference>
<protein>
    <submittedName>
        <fullName evidence="1">Uncharacterized protein</fullName>
    </submittedName>
</protein>
<gene>
    <name evidence="1" type="ORF">NUW58_g7659</name>
</gene>
<evidence type="ECO:0000313" key="2">
    <source>
        <dbReference type="Proteomes" id="UP001143856"/>
    </source>
</evidence>
<dbReference type="EMBL" id="JAPDGR010002054">
    <property type="protein sequence ID" value="KAJ2977926.1"/>
    <property type="molecule type" value="Genomic_DNA"/>
</dbReference>
<name>A0ACC1NGE6_9PEZI</name>
<sequence length="287" mass="31755">MPDPPRLVEHSVQTLFRAFRSWPRMLAKGIQLPPIITLSSSAMARGMVVAVMGGCRITLRVQGAVRGEAESILAKYRTYDAPTLLAAMQSLIILLVLLFFPSNRQGTLSVVPEHIFAAVQDMAGHVLSTGMLLHEEAVSITYLDCISRRRFFFSLAALSPALSAGLDWTGLTRHAVPRAPALAHLGAHRGQAPHPHQYLLPPLGLQRLPRTRHFNCLQLGRMLAPGPKWLWQAADEKTWMNLGLVMDSRIEMWLEDADEMGVLIMTIMNASQRDLSKIQDAEGNIIG</sequence>
<accession>A0ACC1NGE6</accession>
<dbReference type="Proteomes" id="UP001143856">
    <property type="component" value="Unassembled WGS sequence"/>
</dbReference>
<evidence type="ECO:0000313" key="1">
    <source>
        <dbReference type="EMBL" id="KAJ2977926.1"/>
    </source>
</evidence>
<organism evidence="1 2">
    <name type="scientific">Xylaria curta</name>
    <dbReference type="NCBI Taxonomy" id="42375"/>
    <lineage>
        <taxon>Eukaryota</taxon>
        <taxon>Fungi</taxon>
        <taxon>Dikarya</taxon>
        <taxon>Ascomycota</taxon>
        <taxon>Pezizomycotina</taxon>
        <taxon>Sordariomycetes</taxon>
        <taxon>Xylariomycetidae</taxon>
        <taxon>Xylariales</taxon>
        <taxon>Xylariaceae</taxon>
        <taxon>Xylaria</taxon>
    </lineage>
</organism>
<comment type="caution">
    <text evidence="1">The sequence shown here is derived from an EMBL/GenBank/DDBJ whole genome shotgun (WGS) entry which is preliminary data.</text>
</comment>